<dbReference type="AlphaFoldDB" id="A0A833QUJ6"/>
<dbReference type="Proteomes" id="UP000623129">
    <property type="component" value="Unassembled WGS sequence"/>
</dbReference>
<comment type="caution">
    <text evidence="1">The sequence shown here is derived from an EMBL/GenBank/DDBJ whole genome shotgun (WGS) entry which is preliminary data.</text>
</comment>
<reference evidence="1" key="1">
    <citation type="submission" date="2020-01" db="EMBL/GenBank/DDBJ databases">
        <title>Genome sequence of Kobresia littledalei, the first chromosome-level genome in the family Cyperaceae.</title>
        <authorList>
            <person name="Qu G."/>
        </authorList>
    </citation>
    <scope>NUCLEOTIDE SEQUENCE</scope>
    <source>
        <strain evidence="1">C.B.Clarke</strain>
        <tissue evidence="1">Leaf</tissue>
    </source>
</reference>
<dbReference type="EMBL" id="SWLB01000011">
    <property type="protein sequence ID" value="KAF3333010.1"/>
    <property type="molecule type" value="Genomic_DNA"/>
</dbReference>
<name>A0A833QUJ6_9POAL</name>
<organism evidence="1 2">
    <name type="scientific">Carex littledalei</name>
    <dbReference type="NCBI Taxonomy" id="544730"/>
    <lineage>
        <taxon>Eukaryota</taxon>
        <taxon>Viridiplantae</taxon>
        <taxon>Streptophyta</taxon>
        <taxon>Embryophyta</taxon>
        <taxon>Tracheophyta</taxon>
        <taxon>Spermatophyta</taxon>
        <taxon>Magnoliopsida</taxon>
        <taxon>Liliopsida</taxon>
        <taxon>Poales</taxon>
        <taxon>Cyperaceae</taxon>
        <taxon>Cyperoideae</taxon>
        <taxon>Cariceae</taxon>
        <taxon>Carex</taxon>
        <taxon>Carex subgen. Euthyceras</taxon>
    </lineage>
</organism>
<accession>A0A833QUJ6</accession>
<proteinExistence type="predicted"/>
<sequence>MPMKKAIKTMKIKPSFKLLLLVGLFLDINFQIAYQFHAGIVEKFSNTGDSTKPCAVAPISLYSSTLKGKGREGGREGERETSHTYDFLSSDYRLFHDPSEIDLFGNCIVCRCLLIKQLYIQVLASAMPNAWDAAAVEQQLGKMFTALMENVSLWSDNASSS</sequence>
<evidence type="ECO:0000313" key="1">
    <source>
        <dbReference type="EMBL" id="KAF3333010.1"/>
    </source>
</evidence>
<gene>
    <name evidence="1" type="ORF">FCM35_KLT02587</name>
</gene>
<evidence type="ECO:0000313" key="2">
    <source>
        <dbReference type="Proteomes" id="UP000623129"/>
    </source>
</evidence>
<protein>
    <submittedName>
        <fullName evidence="1">Uncharacterized protein</fullName>
    </submittedName>
</protein>
<keyword evidence="2" id="KW-1185">Reference proteome</keyword>